<reference evidence="1" key="1">
    <citation type="submission" date="2023-06" db="EMBL/GenBank/DDBJ databases">
        <authorList>
            <person name="Kurt Z."/>
        </authorList>
    </citation>
    <scope>NUCLEOTIDE SEQUENCE</scope>
</reference>
<reference evidence="2 3" key="2">
    <citation type="submission" date="2024-07" db="EMBL/GenBank/DDBJ databases">
        <authorList>
            <person name="Akdeniz Z."/>
        </authorList>
    </citation>
    <scope>NUCLEOTIDE SEQUENCE [LARGE SCALE GENOMIC DNA]</scope>
</reference>
<dbReference type="Proteomes" id="UP001642409">
    <property type="component" value="Unassembled WGS sequence"/>
</dbReference>
<name>A0AA86NCG6_9EUKA</name>
<dbReference type="AlphaFoldDB" id="A0AA86NCG6"/>
<protein>
    <submittedName>
        <fullName evidence="2">Hypothetical_protein</fullName>
    </submittedName>
</protein>
<keyword evidence="3" id="KW-1185">Reference proteome</keyword>
<evidence type="ECO:0000313" key="2">
    <source>
        <dbReference type="EMBL" id="CAL6087103.1"/>
    </source>
</evidence>
<evidence type="ECO:0000313" key="3">
    <source>
        <dbReference type="Proteomes" id="UP001642409"/>
    </source>
</evidence>
<dbReference type="EMBL" id="CATOUU010000121">
    <property type="protein sequence ID" value="CAI9917147.1"/>
    <property type="molecule type" value="Genomic_DNA"/>
</dbReference>
<comment type="caution">
    <text evidence="1">The sequence shown here is derived from an EMBL/GenBank/DDBJ whole genome shotgun (WGS) entry which is preliminary data.</text>
</comment>
<evidence type="ECO:0000313" key="1">
    <source>
        <dbReference type="EMBL" id="CAI9917147.1"/>
    </source>
</evidence>
<sequence length="509" mass="56939">MSNFSSGLINHIDQAITTFTISQSRLTGFNNCSSVSNGYICSKLSVDIQIQVNQFSVCVENTVRFGSSSFFATLSQPESLTCSGICKNNYFITYGLCSLQPQFSTLLQNETVICEYPFVFNAQQSTCECDFGFFLNVTYCVNVIMQFSIIQKNATGLEIALKNEIQKTEIELKTAFSGLEQLILSNITALTLNMNDNDNSINQNIISANNTIHNNINEMRTESNNKFSTLNGLIENKHILTLNQLTNVQNVIKNQLEEQNVLIVDYQLNINNNFTAQKDQITDLKNNVVSTLNLMEAHITSFQNSNSANDKITNENIKSMNETILKNLNDLKVENTNQLNNLAGFIENKHNLTVNTLKNKMDENQLNMKNNFSAISNTMATQSYVKSVYDSLLGTVSTQTYLTSVYNNIMAAVNAVAIAQSPCQSWPGSVNENGLCKCAYKGGNTYCPNLQSCCKFDEDIYSNNDYDMYKYSLQCANGVTRDGQYDRIDIIAYNIINSFCGGAKYYTNQ</sequence>
<organism evidence="1">
    <name type="scientific">Hexamita inflata</name>
    <dbReference type="NCBI Taxonomy" id="28002"/>
    <lineage>
        <taxon>Eukaryota</taxon>
        <taxon>Metamonada</taxon>
        <taxon>Diplomonadida</taxon>
        <taxon>Hexamitidae</taxon>
        <taxon>Hexamitinae</taxon>
        <taxon>Hexamita</taxon>
    </lineage>
</organism>
<dbReference type="EMBL" id="CAXDID020000398">
    <property type="protein sequence ID" value="CAL6087103.1"/>
    <property type="molecule type" value="Genomic_DNA"/>
</dbReference>
<gene>
    <name evidence="1" type="ORF">HINF_LOCUS4792</name>
    <name evidence="2" type="ORF">HINF_LOCUS63486</name>
</gene>
<proteinExistence type="predicted"/>
<accession>A0AA86NCG6</accession>